<dbReference type="Pfam" id="PF13237">
    <property type="entry name" value="Fer4_10"/>
    <property type="match status" value="1"/>
</dbReference>
<evidence type="ECO:0000256" key="1">
    <source>
        <dbReference type="ARBA" id="ARBA00022485"/>
    </source>
</evidence>
<keyword evidence="1" id="KW-0004">4Fe-4S</keyword>
<dbReference type="Proteomes" id="UP000018877">
    <property type="component" value="Unassembled WGS sequence"/>
</dbReference>
<accession>A0AB94ILL3</accession>
<gene>
    <name evidence="6" type="ORF">BAVI_15506</name>
</gene>
<feature type="domain" description="4Fe-4S ferredoxin-type" evidence="5">
    <location>
        <begin position="156"/>
        <end position="184"/>
    </location>
</feature>
<evidence type="ECO:0000256" key="3">
    <source>
        <dbReference type="ARBA" id="ARBA00023004"/>
    </source>
</evidence>
<feature type="domain" description="4Fe-4S ferredoxin-type" evidence="5">
    <location>
        <begin position="185"/>
        <end position="214"/>
    </location>
</feature>
<evidence type="ECO:0000313" key="6">
    <source>
        <dbReference type="EMBL" id="ETI67908.1"/>
    </source>
</evidence>
<dbReference type="PANTHER" id="PTHR43687">
    <property type="entry name" value="ADENYLYLSULFATE REDUCTASE, BETA SUBUNIT"/>
    <property type="match status" value="1"/>
</dbReference>
<dbReference type="SUPFAM" id="SSF54862">
    <property type="entry name" value="4Fe-4S ferredoxins"/>
    <property type="match status" value="1"/>
</dbReference>
<keyword evidence="2" id="KW-0479">Metal-binding</keyword>
<dbReference type="InterPro" id="IPR017896">
    <property type="entry name" value="4Fe4S_Fe-S-bd"/>
</dbReference>
<protein>
    <submittedName>
        <fullName evidence="6">Polyferredoxin</fullName>
    </submittedName>
</protein>
<organism evidence="6 7">
    <name type="scientific">Neobacillus vireti LMG 21834</name>
    <dbReference type="NCBI Taxonomy" id="1131730"/>
    <lineage>
        <taxon>Bacteria</taxon>
        <taxon>Bacillati</taxon>
        <taxon>Bacillota</taxon>
        <taxon>Bacilli</taxon>
        <taxon>Bacillales</taxon>
        <taxon>Bacillaceae</taxon>
        <taxon>Neobacillus</taxon>
    </lineage>
</organism>
<reference evidence="6 7" key="1">
    <citation type="journal article" date="2014" name="Environ. Microbiol.">
        <title>The nitrate-ammonifying and nosZ-carrying bacterium Bacillus vireti is a potent source and sink for nitric and nitrous oxide under high nitrate conditions.</title>
        <authorList>
            <person name="Mania D."/>
            <person name="Heylen K."/>
            <person name="van Spanning R.J."/>
            <person name="Frostegard A."/>
        </authorList>
    </citation>
    <scope>NUCLEOTIDE SEQUENCE [LARGE SCALE GENOMIC DNA]</scope>
    <source>
        <strain evidence="6 7">LMG 21834</strain>
    </source>
</reference>
<dbReference type="GO" id="GO:0051539">
    <property type="term" value="F:4 iron, 4 sulfur cluster binding"/>
    <property type="evidence" value="ECO:0007669"/>
    <property type="project" value="UniProtKB-KW"/>
</dbReference>
<comment type="caution">
    <text evidence="6">The sequence shown here is derived from an EMBL/GenBank/DDBJ whole genome shotgun (WGS) entry which is preliminary data.</text>
</comment>
<dbReference type="EMBL" id="ALAN01000084">
    <property type="protein sequence ID" value="ETI67908.1"/>
    <property type="molecule type" value="Genomic_DNA"/>
</dbReference>
<proteinExistence type="predicted"/>
<dbReference type="Gene3D" id="3.30.70.20">
    <property type="match status" value="2"/>
</dbReference>
<evidence type="ECO:0000256" key="2">
    <source>
        <dbReference type="ARBA" id="ARBA00022723"/>
    </source>
</evidence>
<dbReference type="AlphaFoldDB" id="A0AB94ILL3"/>
<dbReference type="PROSITE" id="PS00198">
    <property type="entry name" value="4FE4S_FER_1"/>
    <property type="match status" value="2"/>
</dbReference>
<evidence type="ECO:0000256" key="4">
    <source>
        <dbReference type="ARBA" id="ARBA00023014"/>
    </source>
</evidence>
<evidence type="ECO:0000313" key="7">
    <source>
        <dbReference type="Proteomes" id="UP000018877"/>
    </source>
</evidence>
<feature type="domain" description="4Fe-4S ferredoxin-type" evidence="5">
    <location>
        <begin position="9"/>
        <end position="38"/>
    </location>
</feature>
<dbReference type="PANTHER" id="PTHR43687:SF1">
    <property type="entry name" value="FERREDOXIN III"/>
    <property type="match status" value="1"/>
</dbReference>
<dbReference type="InterPro" id="IPR050572">
    <property type="entry name" value="Fe-S_Ferredoxin"/>
</dbReference>
<keyword evidence="3" id="KW-0408">Iron</keyword>
<keyword evidence="4" id="KW-0411">Iron-sulfur</keyword>
<sequence length="261" mass="30145">MEAISFNERTMVIDLQCCNSCGDCIIACPLSAIKGLAASREFVHTSLIYSEAYTPSEKELLIYKKRGMNAIQITDIPLNPQWDFVLSKTNRILKLLGEKPIKVVRNSNEEKLSRRDLFSKLQKEGKQLAKNMAPVSWQIEEDEWNLTRYFQDFQFYLVEIDKNKCTLCQACFSFCPQKLFSLAGSVLHIDHEKCVNCIACTDICSEEAIRIRPKIKEKSDSVESVYTNKCQDCGQLFYSFQEEKEKCHICVDRDPEWLSPY</sequence>
<dbReference type="GO" id="GO:0046872">
    <property type="term" value="F:metal ion binding"/>
    <property type="evidence" value="ECO:0007669"/>
    <property type="project" value="UniProtKB-KW"/>
</dbReference>
<name>A0AB94ILL3_9BACI</name>
<dbReference type="RefSeq" id="WP_024029283.1">
    <property type="nucleotide sequence ID" value="NZ_ALAN01000084.1"/>
</dbReference>
<keyword evidence="7" id="KW-1185">Reference proteome</keyword>
<evidence type="ECO:0000259" key="5">
    <source>
        <dbReference type="PROSITE" id="PS51379"/>
    </source>
</evidence>
<dbReference type="InterPro" id="IPR017900">
    <property type="entry name" value="4Fe4S_Fe_S_CS"/>
</dbReference>
<dbReference type="PROSITE" id="PS51379">
    <property type="entry name" value="4FE4S_FER_2"/>
    <property type="match status" value="3"/>
</dbReference>